<evidence type="ECO:0008006" key="3">
    <source>
        <dbReference type="Google" id="ProtNLM"/>
    </source>
</evidence>
<dbReference type="InterPro" id="IPR011990">
    <property type="entry name" value="TPR-like_helical_dom_sf"/>
</dbReference>
<dbReference type="Gene3D" id="1.25.40.10">
    <property type="entry name" value="Tetratricopeptide repeat domain"/>
    <property type="match status" value="3"/>
</dbReference>
<dbReference type="EMBL" id="CP053661">
    <property type="protein sequence ID" value="QKD81985.1"/>
    <property type="molecule type" value="Genomic_DNA"/>
</dbReference>
<dbReference type="RefSeq" id="WP_172354364.1">
    <property type="nucleotide sequence ID" value="NZ_CP053661.1"/>
</dbReference>
<dbReference type="AlphaFoldDB" id="A0A6M8BHJ5"/>
<reference evidence="1 2" key="1">
    <citation type="submission" date="2020-05" db="EMBL/GenBank/DDBJ databases">
        <title>Complete genome sequence of of a novel Thermoleptolyngbya strain isolated from hot springs of Ganzi, Sichuan China.</title>
        <authorList>
            <person name="Tang J."/>
            <person name="Daroch M."/>
            <person name="Li L."/>
            <person name="Waleron K."/>
            <person name="Waleron M."/>
            <person name="Waleron M."/>
        </authorList>
    </citation>
    <scope>NUCLEOTIDE SEQUENCE [LARGE SCALE GENOMIC DNA]</scope>
    <source>
        <strain evidence="1 2">PKUAC-SCTA183</strain>
    </source>
</reference>
<evidence type="ECO:0000313" key="1">
    <source>
        <dbReference type="EMBL" id="QKD81985.1"/>
    </source>
</evidence>
<organism evidence="1 2">
    <name type="scientific">Thermoleptolyngbya sichuanensis A183</name>
    <dbReference type="NCBI Taxonomy" id="2737172"/>
    <lineage>
        <taxon>Bacteria</taxon>
        <taxon>Bacillati</taxon>
        <taxon>Cyanobacteriota</taxon>
        <taxon>Cyanophyceae</taxon>
        <taxon>Oculatellales</taxon>
        <taxon>Oculatellaceae</taxon>
        <taxon>Thermoleptolyngbya</taxon>
        <taxon>Thermoleptolyngbya sichuanensis</taxon>
    </lineage>
</organism>
<dbReference type="Proteomes" id="UP000505210">
    <property type="component" value="Chromosome"/>
</dbReference>
<evidence type="ECO:0000313" key="2">
    <source>
        <dbReference type="Proteomes" id="UP000505210"/>
    </source>
</evidence>
<accession>A0A6M8BHJ5</accession>
<gene>
    <name evidence="1" type="ORF">HPC62_07025</name>
</gene>
<sequence>MILVFGNLHQFALAPAQAQPQPTRAMTGFCLQEQDTESDRHFFSRMRRLEADLAAERLESASDQMTALLKLAGSLPAPQKALRLAGLITEEPGYNPNPWRTLIEKADERDQPGLVLPMLAEAVRETRTLGAGYSFLKSQTLLAIARAYLALDQLEAAGATLELAARAVQTVQGDEFKVNALVPIADAAVSAGRVDRAIALLNQANRHASAIVHPNPTRRRSALAKVAASYAKAGQITLAQQIAQRLTDVPYAQGQAKLEIVRMQLTQSQWESAAATARSIADPSARAIALAEVASAYTARNLTGGEALFQEAVTVAKSVNDTEFTLETVVNTYAGVRIDPALAVAQAMTDAEKRSSVLTNLALQLWGQQQTDQAAAVMQQVETALRQVPSDWQAFQVRHLVQRAIAVSAYDPAIRIATAPTDPFLAGDRDIVLLLIVQRAAERQALAAADQAWMSIAPENLEIRSQAMMALATAYVNANQADRALELRQAVHPTDGLTQVRLTAAIARQLLLTGNIDPATDLFNEARTTAAGLATPIDRLQAASAVALEVANARQPVDPSMLNLVRRSAVEINDFSTSSYYLWSLVEQTVALRHFDLALQLALATPDPDRREMSLGTVAEAALRDGHTDQVLKVIDQSRTPEIRVGLLLSLVERARQDGQPQEAIAYLARALELARTIPDPEIRTFTFGNEGGTVVDDDRDRASAYEAIAIHYAQLARQAEALRVAGLIQHPQERDRVRRRVLCYETRT</sequence>
<keyword evidence="2" id="KW-1185">Reference proteome</keyword>
<dbReference type="KEGG" id="theu:HPC62_07025"/>
<proteinExistence type="predicted"/>
<protein>
    <recommendedName>
        <fullName evidence="3">Tetratricopeptide repeat protein</fullName>
    </recommendedName>
</protein>
<name>A0A6M8BHJ5_9CYAN</name>
<dbReference type="SUPFAM" id="SSF48452">
    <property type="entry name" value="TPR-like"/>
    <property type="match status" value="2"/>
</dbReference>